<protein>
    <submittedName>
        <fullName evidence="1">Peptidase S41</fullName>
    </submittedName>
</protein>
<accession>A0A934HX71</accession>
<comment type="caution">
    <text evidence="1">The sequence shown here is derived from an EMBL/GenBank/DDBJ whole genome shotgun (WGS) entry which is preliminary data.</text>
</comment>
<reference evidence="1" key="1">
    <citation type="submission" date="2020-12" db="EMBL/GenBank/DDBJ databases">
        <title>Clostridium thailandense sp. nov., a novel acetogenic bacterium isolated from peat land soil in Thailand.</title>
        <authorList>
            <person name="Chaikitkaew S."/>
            <person name="Birkeland N.K."/>
        </authorList>
    </citation>
    <scope>NUCLEOTIDE SEQUENCE</scope>
    <source>
        <strain evidence="1">DSM 17425</strain>
    </source>
</reference>
<dbReference type="AlphaFoldDB" id="A0A934HX71"/>
<dbReference type="EMBL" id="JAEEGB010000005">
    <property type="protein sequence ID" value="MBI6872020.1"/>
    <property type="molecule type" value="Genomic_DNA"/>
</dbReference>
<evidence type="ECO:0000313" key="2">
    <source>
        <dbReference type="Proteomes" id="UP000622687"/>
    </source>
</evidence>
<dbReference type="RefSeq" id="WP_211141447.1">
    <property type="nucleotide sequence ID" value="NZ_JAEEGB010000005.1"/>
</dbReference>
<dbReference type="Proteomes" id="UP000622687">
    <property type="component" value="Unassembled WGS sequence"/>
</dbReference>
<dbReference type="InterPro" id="IPR029045">
    <property type="entry name" value="ClpP/crotonase-like_dom_sf"/>
</dbReference>
<dbReference type="SUPFAM" id="SSF52096">
    <property type="entry name" value="ClpP/crotonase"/>
    <property type="match status" value="1"/>
</dbReference>
<sequence length="409" mass="48135">MLILEYILNIIAREKYMVLSRNDKWIEDIDLLALELPNRHKNLFFNKSKEEFFKEIKELKRKIRNLDEYEIRVNLAKIVAAIRDAHTGIILPVNFLCPIELYWFKDGIYIISTIERYKHIENCKILKVNGMDIKEVIKVLSTIVSYENEALCKAQLPKYFPAIEFLYGLEILDTIESLELTIEDRKKKIKNIEIESLPIREVRKKLKESQKSMLKDNIVPLYRKNFDKYYWYEYMKEFKVLYFKYNACKEMEDKSVFDFGKELIKFINKNQVDKLVIDLRNNSGGNSTLLEPFIEDLKACDKINKKGNLFVIVGRETFSSALLNVLLLKEDTNAIFLGEATGGKPNCYGEVERFTLKNSGLTVCYSTKYYKIIKDDSLPSFYPEVSLALTIENYIKNEDPFLDYVLKFK</sequence>
<proteinExistence type="predicted"/>
<dbReference type="Gene3D" id="3.90.226.10">
    <property type="entry name" value="2-enoyl-CoA Hydratase, Chain A, domain 1"/>
    <property type="match status" value="1"/>
</dbReference>
<organism evidence="1 2">
    <name type="scientific">Clostridium aciditolerans</name>
    <dbReference type="NCBI Taxonomy" id="339861"/>
    <lineage>
        <taxon>Bacteria</taxon>
        <taxon>Bacillati</taxon>
        <taxon>Bacillota</taxon>
        <taxon>Clostridia</taxon>
        <taxon>Eubacteriales</taxon>
        <taxon>Clostridiaceae</taxon>
        <taxon>Clostridium</taxon>
    </lineage>
</organism>
<keyword evidence="2" id="KW-1185">Reference proteome</keyword>
<gene>
    <name evidence="1" type="ORF">I6U51_04765</name>
</gene>
<evidence type="ECO:0000313" key="1">
    <source>
        <dbReference type="EMBL" id="MBI6872020.1"/>
    </source>
</evidence>
<name>A0A934HX71_9CLOT</name>